<keyword evidence="4" id="KW-1185">Reference proteome</keyword>
<evidence type="ECO:0000256" key="1">
    <source>
        <dbReference type="SAM" id="MobiDB-lite"/>
    </source>
</evidence>
<comment type="caution">
    <text evidence="2">The sequence shown here is derived from an EMBL/GenBank/DDBJ whole genome shotgun (WGS) entry which is preliminary data.</text>
</comment>
<evidence type="ECO:0000313" key="3">
    <source>
        <dbReference type="EMBL" id="KAJ6794001.1"/>
    </source>
</evidence>
<dbReference type="EMBL" id="JANAVB010042618">
    <property type="protein sequence ID" value="KAJ6794000.1"/>
    <property type="molecule type" value="Genomic_DNA"/>
</dbReference>
<evidence type="ECO:0000313" key="2">
    <source>
        <dbReference type="EMBL" id="KAJ6794000.1"/>
    </source>
</evidence>
<accession>A0AAX6DQD5</accession>
<sequence length="64" mass="7145">MRMPSAVRPRASLPRVAGADDSKPPWLPIPSCRPLRREHPLPLANWTVGPNKMVVLPAKDLRQV</sequence>
<protein>
    <submittedName>
        <fullName evidence="2">Vegetative cell wall protein gp1-like</fullName>
    </submittedName>
</protein>
<reference evidence="2" key="2">
    <citation type="submission" date="2023-04" db="EMBL/GenBank/DDBJ databases">
        <authorList>
            <person name="Bruccoleri R.E."/>
            <person name="Oakeley E.J."/>
            <person name="Faust A.-M."/>
            <person name="Dessus-Babus S."/>
            <person name="Altorfer M."/>
            <person name="Burckhardt D."/>
            <person name="Oertli M."/>
            <person name="Naumann U."/>
            <person name="Petersen F."/>
            <person name="Wong J."/>
        </authorList>
    </citation>
    <scope>NUCLEOTIDE SEQUENCE</scope>
    <source>
        <strain evidence="2">GSM-AAB239-AS_SAM_17_03QT</strain>
        <tissue evidence="2">Leaf</tissue>
    </source>
</reference>
<reference evidence="2" key="1">
    <citation type="journal article" date="2023" name="GigaByte">
        <title>Genome assembly of the bearded iris, Iris pallida Lam.</title>
        <authorList>
            <person name="Bruccoleri R.E."/>
            <person name="Oakeley E.J."/>
            <person name="Faust A.M.E."/>
            <person name="Altorfer M."/>
            <person name="Dessus-Babus S."/>
            <person name="Burckhardt D."/>
            <person name="Oertli M."/>
            <person name="Naumann U."/>
            <person name="Petersen F."/>
            <person name="Wong J."/>
        </authorList>
    </citation>
    <scope>NUCLEOTIDE SEQUENCE</scope>
    <source>
        <strain evidence="2">GSM-AAB239-AS_SAM_17_03QT</strain>
    </source>
</reference>
<organism evidence="2 4">
    <name type="scientific">Iris pallida</name>
    <name type="common">Sweet iris</name>
    <dbReference type="NCBI Taxonomy" id="29817"/>
    <lineage>
        <taxon>Eukaryota</taxon>
        <taxon>Viridiplantae</taxon>
        <taxon>Streptophyta</taxon>
        <taxon>Embryophyta</taxon>
        <taxon>Tracheophyta</taxon>
        <taxon>Spermatophyta</taxon>
        <taxon>Magnoliopsida</taxon>
        <taxon>Liliopsida</taxon>
        <taxon>Asparagales</taxon>
        <taxon>Iridaceae</taxon>
        <taxon>Iridoideae</taxon>
        <taxon>Irideae</taxon>
        <taxon>Iris</taxon>
    </lineage>
</organism>
<gene>
    <name evidence="2" type="ORF">M6B38_233440</name>
    <name evidence="3" type="ORF">M6B38_233445</name>
</gene>
<name>A0AAX6DQD5_IRIPA</name>
<dbReference type="Proteomes" id="UP001140949">
    <property type="component" value="Unassembled WGS sequence"/>
</dbReference>
<feature type="region of interest" description="Disordered" evidence="1">
    <location>
        <begin position="1"/>
        <end position="26"/>
    </location>
</feature>
<evidence type="ECO:0000313" key="4">
    <source>
        <dbReference type="Proteomes" id="UP001140949"/>
    </source>
</evidence>
<proteinExistence type="predicted"/>
<dbReference type="EMBL" id="JANAVB010042618">
    <property type="protein sequence ID" value="KAJ6794001.1"/>
    <property type="molecule type" value="Genomic_DNA"/>
</dbReference>
<dbReference type="AlphaFoldDB" id="A0AAX6DQD5"/>